<evidence type="ECO:0000313" key="3">
    <source>
        <dbReference type="Proteomes" id="UP000017984"/>
    </source>
</evidence>
<gene>
    <name evidence="2" type="ORF">M878_43765</name>
</gene>
<dbReference type="Proteomes" id="UP000017984">
    <property type="component" value="Chromosome"/>
</dbReference>
<dbReference type="EMBL" id="AWQX01000386">
    <property type="protein sequence ID" value="EST18835.1"/>
    <property type="molecule type" value="Genomic_DNA"/>
</dbReference>
<keyword evidence="3" id="KW-1185">Reference proteome</keyword>
<dbReference type="HOGENOM" id="CLU_3173866_0_0_11"/>
<protein>
    <submittedName>
        <fullName evidence="2">Uncharacterized protein</fullName>
    </submittedName>
</protein>
<organism evidence="2 3">
    <name type="scientific">Streptomyces roseochromogenus subsp. oscitans DS 12.976</name>
    <dbReference type="NCBI Taxonomy" id="1352936"/>
    <lineage>
        <taxon>Bacteria</taxon>
        <taxon>Bacillati</taxon>
        <taxon>Actinomycetota</taxon>
        <taxon>Actinomycetes</taxon>
        <taxon>Kitasatosporales</taxon>
        <taxon>Streptomycetaceae</taxon>
        <taxon>Streptomyces</taxon>
    </lineage>
</organism>
<sequence length="47" mass="4870">MCSTDKIPHRACRSSTRGRPVTSVGPGSGNNGSTSDHSSSDTIHGRD</sequence>
<dbReference type="PATRIC" id="fig|1352936.5.peg.9071"/>
<name>V6JG63_STRRC</name>
<evidence type="ECO:0000313" key="2">
    <source>
        <dbReference type="EMBL" id="EST18835.1"/>
    </source>
</evidence>
<dbReference type="AlphaFoldDB" id="V6JG63"/>
<accession>V6JG63</accession>
<feature type="compositionally biased region" description="Low complexity" evidence="1">
    <location>
        <begin position="31"/>
        <end position="47"/>
    </location>
</feature>
<evidence type="ECO:0000256" key="1">
    <source>
        <dbReference type="SAM" id="MobiDB-lite"/>
    </source>
</evidence>
<feature type="region of interest" description="Disordered" evidence="1">
    <location>
        <begin position="1"/>
        <end position="47"/>
    </location>
</feature>
<dbReference type="STRING" id="1352936.M878_43765"/>
<proteinExistence type="predicted"/>
<comment type="caution">
    <text evidence="2">The sequence shown here is derived from an EMBL/GenBank/DDBJ whole genome shotgun (WGS) entry which is preliminary data.</text>
</comment>
<reference evidence="2 3" key="1">
    <citation type="journal article" date="2014" name="Genome Announc.">
        <title>Draft Genome Sequence of Streptomyces roseochromogenes subsp. oscitans DS 12.976, Producer of the Aminocoumarin Antibiotic Clorobiocin.</title>
        <authorList>
            <person name="Ruckert C."/>
            <person name="Kalinowski J."/>
            <person name="Heide L."/>
            <person name="Apel A.K."/>
        </authorList>
    </citation>
    <scope>NUCLEOTIDE SEQUENCE [LARGE SCALE GENOMIC DNA]</scope>
    <source>
        <strain evidence="2 3">DS 12.976</strain>
    </source>
</reference>